<dbReference type="RefSeq" id="XP_064653927.1">
    <property type="nucleotide sequence ID" value="XM_064807849.1"/>
</dbReference>
<dbReference type="AlphaFoldDB" id="A0AAV9NUP9"/>
<keyword evidence="1" id="KW-0560">Oxidoreductase</keyword>
<sequence>MPARLICGNINDLDPGNLKATLKDARINQLDTAARYKNGESERKIGSANLPKDFNIDTKIDPGANGEGSLAPKAIEKSLASSLRGLGVESVNILYCHAPDYVTPIALQAKAFDEHYRKGAFTHLGVSNFPPSMIEEWLSISEQEGYVKPSVFQGQYNLLCRGYEETLFPLLRKHDMIFNAFSPLAGGFLLANFTADGVQAGSRFAQAANFRGWYDRPSMHEAVKRLRQMAAEAGVGMDELALRWIVYHSALSDKDGVILGASRIQQLENNLAQIKKGPLEEGVVQQLNELWEGVKHEAEF</sequence>
<feature type="domain" description="NADP-dependent oxidoreductase" evidence="2">
    <location>
        <begin position="20"/>
        <end position="292"/>
    </location>
</feature>
<dbReference type="InterPro" id="IPR023210">
    <property type="entry name" value="NADP_OxRdtase_dom"/>
</dbReference>
<dbReference type="CDD" id="cd19075">
    <property type="entry name" value="AKR_AKR7A1-5"/>
    <property type="match status" value="1"/>
</dbReference>
<evidence type="ECO:0000313" key="4">
    <source>
        <dbReference type="Proteomes" id="UP001337655"/>
    </source>
</evidence>
<protein>
    <recommendedName>
        <fullName evidence="2">NADP-dependent oxidoreductase domain-containing protein</fullName>
    </recommendedName>
</protein>
<dbReference type="EMBL" id="JAVRRT010000025">
    <property type="protein sequence ID" value="KAK5163450.1"/>
    <property type="molecule type" value="Genomic_DNA"/>
</dbReference>
<evidence type="ECO:0000256" key="1">
    <source>
        <dbReference type="ARBA" id="ARBA00023002"/>
    </source>
</evidence>
<dbReference type="GeneID" id="89931957"/>
<dbReference type="SUPFAM" id="SSF51430">
    <property type="entry name" value="NAD(P)-linked oxidoreductase"/>
    <property type="match status" value="1"/>
</dbReference>
<dbReference type="GO" id="GO:0016491">
    <property type="term" value="F:oxidoreductase activity"/>
    <property type="evidence" value="ECO:0007669"/>
    <property type="project" value="UniProtKB-KW"/>
</dbReference>
<proteinExistence type="predicted"/>
<dbReference type="PANTHER" id="PTHR43364">
    <property type="entry name" value="NADH-SPECIFIC METHYLGLYOXAL REDUCTASE-RELATED"/>
    <property type="match status" value="1"/>
</dbReference>
<gene>
    <name evidence="3" type="ORF">LTR77_010632</name>
</gene>
<dbReference type="InterPro" id="IPR036812">
    <property type="entry name" value="NAD(P)_OxRdtase_dom_sf"/>
</dbReference>
<dbReference type="InterPro" id="IPR050523">
    <property type="entry name" value="AKR_Detox_Biosynth"/>
</dbReference>
<dbReference type="Gene3D" id="3.20.20.100">
    <property type="entry name" value="NADP-dependent oxidoreductase domain"/>
    <property type="match status" value="1"/>
</dbReference>
<dbReference type="Pfam" id="PF00248">
    <property type="entry name" value="Aldo_ket_red"/>
    <property type="match status" value="1"/>
</dbReference>
<dbReference type="Proteomes" id="UP001337655">
    <property type="component" value="Unassembled WGS sequence"/>
</dbReference>
<evidence type="ECO:0000313" key="3">
    <source>
        <dbReference type="EMBL" id="KAK5163450.1"/>
    </source>
</evidence>
<reference evidence="3 4" key="1">
    <citation type="submission" date="2023-08" db="EMBL/GenBank/DDBJ databases">
        <title>Black Yeasts Isolated from many extreme environments.</title>
        <authorList>
            <person name="Coleine C."/>
            <person name="Stajich J.E."/>
            <person name="Selbmann L."/>
        </authorList>
    </citation>
    <scope>NUCLEOTIDE SEQUENCE [LARGE SCALE GENOMIC DNA]</scope>
    <source>
        <strain evidence="3 4">CCFEE 5935</strain>
    </source>
</reference>
<dbReference type="PANTHER" id="PTHR43364:SF4">
    <property type="entry name" value="NAD(P)-LINKED OXIDOREDUCTASE SUPERFAMILY PROTEIN"/>
    <property type="match status" value="1"/>
</dbReference>
<evidence type="ECO:0000259" key="2">
    <source>
        <dbReference type="Pfam" id="PF00248"/>
    </source>
</evidence>
<organism evidence="3 4">
    <name type="scientific">Saxophila tyrrhenica</name>
    <dbReference type="NCBI Taxonomy" id="1690608"/>
    <lineage>
        <taxon>Eukaryota</taxon>
        <taxon>Fungi</taxon>
        <taxon>Dikarya</taxon>
        <taxon>Ascomycota</taxon>
        <taxon>Pezizomycotina</taxon>
        <taxon>Dothideomycetes</taxon>
        <taxon>Dothideomycetidae</taxon>
        <taxon>Mycosphaerellales</taxon>
        <taxon>Extremaceae</taxon>
        <taxon>Saxophila</taxon>
    </lineage>
</organism>
<name>A0AAV9NUP9_9PEZI</name>
<keyword evidence="4" id="KW-1185">Reference proteome</keyword>
<comment type="caution">
    <text evidence="3">The sequence shown here is derived from an EMBL/GenBank/DDBJ whole genome shotgun (WGS) entry which is preliminary data.</text>
</comment>
<accession>A0AAV9NUP9</accession>